<dbReference type="Pfam" id="PF13242">
    <property type="entry name" value="Hydrolase_like"/>
    <property type="match status" value="1"/>
</dbReference>
<comment type="similarity">
    <text evidence="11">Belongs to the imidazoleglycerol-phosphate dehydratase family.</text>
</comment>
<evidence type="ECO:0000313" key="13">
    <source>
        <dbReference type="Proteomes" id="UP000254554"/>
    </source>
</evidence>
<dbReference type="GO" id="GO:0046872">
    <property type="term" value="F:metal ion binding"/>
    <property type="evidence" value="ECO:0007669"/>
    <property type="project" value="UniProtKB-KW"/>
</dbReference>
<dbReference type="PANTHER" id="PTHR23133:SF2">
    <property type="entry name" value="IMIDAZOLEGLYCEROL-PHOSPHATE DEHYDRATASE"/>
    <property type="match status" value="1"/>
</dbReference>
<comment type="pathway">
    <text evidence="1 11">Amino-acid biosynthesis; L-histidine biosynthesis; L-histidine from 5-phospho-alpha-D-ribose 1-diphosphate: step 6/9.</text>
</comment>
<dbReference type="GO" id="GO:0005737">
    <property type="term" value="C:cytoplasm"/>
    <property type="evidence" value="ECO:0007669"/>
    <property type="project" value="UniProtKB-SubCell"/>
</dbReference>
<dbReference type="AlphaFoldDB" id="A0A377GA50"/>
<dbReference type="InterPro" id="IPR038494">
    <property type="entry name" value="IGPD_sf"/>
</dbReference>
<dbReference type="InterPro" id="IPR005954">
    <property type="entry name" value="HisB_N"/>
</dbReference>
<dbReference type="FunFam" id="3.30.230.40:FF:000001">
    <property type="entry name" value="Imidazoleglycerol-phosphate dehydratase HisB"/>
    <property type="match status" value="1"/>
</dbReference>
<evidence type="ECO:0000256" key="1">
    <source>
        <dbReference type="ARBA" id="ARBA00005047"/>
    </source>
</evidence>
<keyword evidence="10" id="KW-0511">Multifunctional enzyme</keyword>
<evidence type="ECO:0000256" key="5">
    <source>
        <dbReference type="ARBA" id="ARBA00022723"/>
    </source>
</evidence>
<dbReference type="CDD" id="cd07503">
    <property type="entry name" value="HAD_HisB-N"/>
    <property type="match status" value="1"/>
</dbReference>
<dbReference type="CDD" id="cd07914">
    <property type="entry name" value="IGPD"/>
    <property type="match status" value="1"/>
</dbReference>
<proteinExistence type="inferred from homology"/>
<comment type="catalytic activity">
    <reaction evidence="11">
        <text>D-erythro-1-(imidazol-4-yl)glycerol 3-phosphate = 3-(imidazol-4-yl)-2-oxopropyl phosphate + H2O</text>
        <dbReference type="Rhea" id="RHEA:11040"/>
        <dbReference type="ChEBI" id="CHEBI:15377"/>
        <dbReference type="ChEBI" id="CHEBI:57766"/>
        <dbReference type="ChEBI" id="CHEBI:58278"/>
        <dbReference type="EC" id="4.2.1.19"/>
    </reaction>
</comment>
<dbReference type="UniPathway" id="UPA00031">
    <property type="reaction ID" value="UER00011"/>
</dbReference>
<gene>
    <name evidence="11 12" type="primary">hisB</name>
    <name evidence="12" type="ORF">NCTC11370_01764</name>
</gene>
<dbReference type="NCBIfam" id="TIGR01261">
    <property type="entry name" value="hisB_Nterm"/>
    <property type="match status" value="1"/>
</dbReference>
<dbReference type="STRING" id="1094715.GCA_000236165_00661"/>
<dbReference type="GO" id="GO:0000105">
    <property type="term" value="P:L-histidine biosynthetic process"/>
    <property type="evidence" value="ECO:0007669"/>
    <property type="project" value="UniProtKB-UniRule"/>
</dbReference>
<evidence type="ECO:0000256" key="9">
    <source>
        <dbReference type="ARBA" id="ARBA00023239"/>
    </source>
</evidence>
<evidence type="ECO:0000313" key="12">
    <source>
        <dbReference type="EMBL" id="STO21695.1"/>
    </source>
</evidence>
<evidence type="ECO:0000256" key="10">
    <source>
        <dbReference type="ARBA" id="ARBA00023268"/>
    </source>
</evidence>
<evidence type="ECO:0000256" key="8">
    <source>
        <dbReference type="ARBA" id="ARBA00023102"/>
    </source>
</evidence>
<dbReference type="NCBIfam" id="NF002114">
    <property type="entry name" value="PRK00951.2-4"/>
    <property type="match status" value="1"/>
</dbReference>
<dbReference type="NCBIfam" id="TIGR01656">
    <property type="entry name" value="Histidinol-ppas"/>
    <property type="match status" value="1"/>
</dbReference>
<keyword evidence="4 11" id="KW-0028">Amino-acid biosynthesis</keyword>
<dbReference type="PROSITE" id="PS00954">
    <property type="entry name" value="IGP_DEHYDRATASE_1"/>
    <property type="match status" value="1"/>
</dbReference>
<dbReference type="Pfam" id="PF00475">
    <property type="entry name" value="IGPD"/>
    <property type="match status" value="1"/>
</dbReference>
<evidence type="ECO:0000256" key="11">
    <source>
        <dbReference type="HAMAP-Rule" id="MF_00076"/>
    </source>
</evidence>
<dbReference type="NCBIfam" id="TIGR01662">
    <property type="entry name" value="HAD-SF-IIIA"/>
    <property type="match status" value="1"/>
</dbReference>
<dbReference type="InterPro" id="IPR023214">
    <property type="entry name" value="HAD_sf"/>
</dbReference>
<evidence type="ECO:0000256" key="3">
    <source>
        <dbReference type="ARBA" id="ARBA00022490"/>
    </source>
</evidence>
<dbReference type="EMBL" id="UGGT01000001">
    <property type="protein sequence ID" value="STO21695.1"/>
    <property type="molecule type" value="Genomic_DNA"/>
</dbReference>
<dbReference type="SUPFAM" id="SSF56784">
    <property type="entry name" value="HAD-like"/>
    <property type="match status" value="1"/>
</dbReference>
<dbReference type="Gene3D" id="3.30.230.40">
    <property type="entry name" value="Imidazole glycerol phosphate dehydratase, domain 1"/>
    <property type="match status" value="2"/>
</dbReference>
<protein>
    <recommendedName>
        <fullName evidence="2 11">Imidazoleglycerol-phosphate dehydratase</fullName>
        <shortName evidence="11">IGPD</shortName>
        <ecNumber evidence="11">4.2.1.19</ecNumber>
    </recommendedName>
</protein>
<dbReference type="GO" id="GO:0004424">
    <property type="term" value="F:imidazoleglycerol-phosphate dehydratase activity"/>
    <property type="evidence" value="ECO:0007669"/>
    <property type="project" value="UniProtKB-UniRule"/>
</dbReference>
<evidence type="ECO:0000256" key="4">
    <source>
        <dbReference type="ARBA" id="ARBA00022605"/>
    </source>
</evidence>
<dbReference type="PANTHER" id="PTHR23133">
    <property type="entry name" value="IMIDAZOLEGLYCEROL-PHOSPHATE DEHYDRATASE HIS7"/>
    <property type="match status" value="1"/>
</dbReference>
<dbReference type="GO" id="GO:0004401">
    <property type="term" value="F:histidinol-phosphatase activity"/>
    <property type="evidence" value="ECO:0007669"/>
    <property type="project" value="InterPro"/>
</dbReference>
<reference evidence="12 13" key="1">
    <citation type="submission" date="2018-06" db="EMBL/GenBank/DDBJ databases">
        <authorList>
            <consortium name="Pathogen Informatics"/>
            <person name="Doyle S."/>
        </authorList>
    </citation>
    <scope>NUCLEOTIDE SEQUENCE [LARGE SCALE GENOMIC DNA]</scope>
    <source>
        <strain evidence="12 13">NCTC11370</strain>
    </source>
</reference>
<keyword evidence="9 11" id="KW-0456">Lyase</keyword>
<dbReference type="InterPro" id="IPR036412">
    <property type="entry name" value="HAD-like_sf"/>
</dbReference>
<keyword evidence="13" id="KW-1185">Reference proteome</keyword>
<dbReference type="NCBIfam" id="NF002111">
    <property type="entry name" value="PRK00951.2-1"/>
    <property type="match status" value="1"/>
</dbReference>
<dbReference type="PROSITE" id="PS00955">
    <property type="entry name" value="IGP_DEHYDRATASE_2"/>
    <property type="match status" value="1"/>
</dbReference>
<dbReference type="FunFam" id="3.30.230.40:FF:000003">
    <property type="entry name" value="Imidazoleglycerol-phosphate dehydratase HisB"/>
    <property type="match status" value="1"/>
</dbReference>
<dbReference type="Gene3D" id="3.40.50.1000">
    <property type="entry name" value="HAD superfamily/HAD-like"/>
    <property type="match status" value="1"/>
</dbReference>
<keyword evidence="5" id="KW-0479">Metal-binding</keyword>
<dbReference type="InterPro" id="IPR020568">
    <property type="entry name" value="Ribosomal_Su5_D2-typ_SF"/>
</dbReference>
<dbReference type="InterPro" id="IPR006549">
    <property type="entry name" value="HAD-SF_hydro_IIIA"/>
</dbReference>
<accession>A0A377GA50</accession>
<comment type="subcellular location">
    <subcellularLocation>
        <location evidence="11">Cytoplasm</location>
    </subcellularLocation>
</comment>
<dbReference type="InterPro" id="IPR000807">
    <property type="entry name" value="ImidazoleglycerolP_deHydtase"/>
</dbReference>
<dbReference type="InterPro" id="IPR020565">
    <property type="entry name" value="ImidazoleglycerP_deHydtase_CS"/>
</dbReference>
<keyword evidence="3 11" id="KW-0963">Cytoplasm</keyword>
<keyword evidence="6" id="KW-0378">Hydrolase</keyword>
<evidence type="ECO:0000256" key="2">
    <source>
        <dbReference type="ARBA" id="ARBA00016664"/>
    </source>
</evidence>
<keyword evidence="7" id="KW-0460">Magnesium</keyword>
<dbReference type="NCBIfam" id="NF003937">
    <property type="entry name" value="PRK05446.1"/>
    <property type="match status" value="1"/>
</dbReference>
<name>A0A377GA50_9GAMM</name>
<dbReference type="EC" id="4.2.1.19" evidence="11"/>
<evidence type="ECO:0000256" key="6">
    <source>
        <dbReference type="ARBA" id="ARBA00022801"/>
    </source>
</evidence>
<dbReference type="SUPFAM" id="SSF54211">
    <property type="entry name" value="Ribosomal protein S5 domain 2-like"/>
    <property type="match status" value="2"/>
</dbReference>
<dbReference type="Proteomes" id="UP000254554">
    <property type="component" value="Unassembled WGS sequence"/>
</dbReference>
<organism evidence="12 13">
    <name type="scientific">Fluoribacter dumoffii</name>
    <dbReference type="NCBI Taxonomy" id="463"/>
    <lineage>
        <taxon>Bacteria</taxon>
        <taxon>Pseudomonadati</taxon>
        <taxon>Pseudomonadota</taxon>
        <taxon>Gammaproteobacteria</taxon>
        <taxon>Legionellales</taxon>
        <taxon>Legionellaceae</taxon>
        <taxon>Fluoribacter</taxon>
    </lineage>
</organism>
<dbReference type="HAMAP" id="MF_00076">
    <property type="entry name" value="HisB"/>
    <property type="match status" value="1"/>
</dbReference>
<evidence type="ECO:0000256" key="7">
    <source>
        <dbReference type="ARBA" id="ARBA00022842"/>
    </source>
</evidence>
<sequence length="366" mass="41054">MLYPPFKIITWEIDMQKTLFIDRDGTLIEEPFDFQVDSLDKIKLTPHVIPALLLLQKEGFRLVMVSNQNGIGTPSFPEEDFMICHEFTLDLFSSQGIFFDEIFICPHMPEDDCSCRKPKTGLVNQFLADTVINKSSSWVIGDRETDREFANNLNLNFLLISKEQGWGQIAQTILNSKRCASIKRKTKETEINLVLTLDTDQCGTIETPLPFFNHMLEQIAKHAGFNLDLYAKGDVEVDDHHLIEDTAIALGEGIKKSLGDKWGINRYGFTLPMDEALASIAIDISGRSFCEFKGQFTREFVGGMATEMVPHFFNSLAAALGATIHIEVKGQNHHHMIEACFKSLGRALGQACTKTNNAMPSTKGIL</sequence>
<keyword evidence="8 11" id="KW-0368">Histidine biosynthesis</keyword>
<dbReference type="InterPro" id="IPR006543">
    <property type="entry name" value="Histidinol-phos"/>
</dbReference>